<dbReference type="EMBL" id="BNJK01000001">
    <property type="protein sequence ID" value="GHO90203.1"/>
    <property type="molecule type" value="Genomic_DNA"/>
</dbReference>
<organism evidence="1 2">
    <name type="scientific">Reticulibacter mediterranei</name>
    <dbReference type="NCBI Taxonomy" id="2778369"/>
    <lineage>
        <taxon>Bacteria</taxon>
        <taxon>Bacillati</taxon>
        <taxon>Chloroflexota</taxon>
        <taxon>Ktedonobacteria</taxon>
        <taxon>Ktedonobacterales</taxon>
        <taxon>Reticulibacteraceae</taxon>
        <taxon>Reticulibacter</taxon>
    </lineage>
</organism>
<gene>
    <name evidence="1" type="ORF">KSF_002510</name>
</gene>
<protein>
    <submittedName>
        <fullName evidence="1">Uncharacterized protein</fullName>
    </submittedName>
</protein>
<evidence type="ECO:0000313" key="2">
    <source>
        <dbReference type="Proteomes" id="UP000597444"/>
    </source>
</evidence>
<keyword evidence="2" id="KW-1185">Reference proteome</keyword>
<dbReference type="AlphaFoldDB" id="A0A8J3MZ92"/>
<proteinExistence type="predicted"/>
<name>A0A8J3MZ92_9CHLR</name>
<evidence type="ECO:0000313" key="1">
    <source>
        <dbReference type="EMBL" id="GHO90203.1"/>
    </source>
</evidence>
<sequence>MLLCLFCFQFRECFWVRCVFVHSDDPWFADMGSGKGFKQEVLCCFCVSRRAEEEIERLTM</sequence>
<dbReference type="Proteomes" id="UP000597444">
    <property type="component" value="Unassembled WGS sequence"/>
</dbReference>
<reference evidence="1" key="1">
    <citation type="submission" date="2020-10" db="EMBL/GenBank/DDBJ databases">
        <title>Taxonomic study of unclassified bacteria belonging to the class Ktedonobacteria.</title>
        <authorList>
            <person name="Yabe S."/>
            <person name="Wang C.M."/>
            <person name="Zheng Y."/>
            <person name="Sakai Y."/>
            <person name="Cavaletti L."/>
            <person name="Monciardini P."/>
            <person name="Donadio S."/>
        </authorList>
    </citation>
    <scope>NUCLEOTIDE SEQUENCE</scope>
    <source>
        <strain evidence="1">ID150040</strain>
    </source>
</reference>
<comment type="caution">
    <text evidence="1">The sequence shown here is derived from an EMBL/GenBank/DDBJ whole genome shotgun (WGS) entry which is preliminary data.</text>
</comment>
<accession>A0A8J3MZ92</accession>